<dbReference type="Pfam" id="PF00293">
    <property type="entry name" value="NUDIX"/>
    <property type="match status" value="1"/>
</dbReference>
<gene>
    <name evidence="3" type="ORF">US42_C0011G0034</name>
</gene>
<accession>A0A0G0JGR1</accession>
<dbReference type="SUPFAM" id="SSF55811">
    <property type="entry name" value="Nudix"/>
    <property type="match status" value="1"/>
</dbReference>
<dbReference type="STRING" id="1619046.US42_C0011G0034"/>
<protein>
    <recommendedName>
        <fullName evidence="2">Nudix hydrolase domain-containing protein</fullName>
    </recommendedName>
</protein>
<dbReference type="AlphaFoldDB" id="A0A0G0JGR1"/>
<evidence type="ECO:0000313" key="3">
    <source>
        <dbReference type="EMBL" id="KKQ27296.1"/>
    </source>
</evidence>
<dbReference type="CDD" id="cd02883">
    <property type="entry name" value="NUDIX_Hydrolase"/>
    <property type="match status" value="1"/>
</dbReference>
<comment type="caution">
    <text evidence="3">The sequence shown here is derived from an EMBL/GenBank/DDBJ whole genome shotgun (WGS) entry which is preliminary data.</text>
</comment>
<evidence type="ECO:0000259" key="2">
    <source>
        <dbReference type="PROSITE" id="PS51462"/>
    </source>
</evidence>
<dbReference type="Gene3D" id="3.90.79.10">
    <property type="entry name" value="Nucleoside Triphosphate Pyrophosphohydrolase"/>
    <property type="match status" value="1"/>
</dbReference>
<evidence type="ECO:0000256" key="1">
    <source>
        <dbReference type="ARBA" id="ARBA00022801"/>
    </source>
</evidence>
<reference evidence="3 4" key="1">
    <citation type="journal article" date="2015" name="Nature">
        <title>rRNA introns, odd ribosomes, and small enigmatic genomes across a large radiation of phyla.</title>
        <authorList>
            <person name="Brown C.T."/>
            <person name="Hug L.A."/>
            <person name="Thomas B.C."/>
            <person name="Sharon I."/>
            <person name="Castelle C.J."/>
            <person name="Singh A."/>
            <person name="Wilkins M.J."/>
            <person name="Williams K.H."/>
            <person name="Banfield J.F."/>
        </authorList>
    </citation>
    <scope>NUCLEOTIDE SEQUENCE [LARGE SCALE GENOMIC DNA]</scope>
</reference>
<proteinExistence type="predicted"/>
<dbReference type="EMBL" id="LBSX01000011">
    <property type="protein sequence ID" value="KKQ27296.1"/>
    <property type="molecule type" value="Genomic_DNA"/>
</dbReference>
<feature type="domain" description="Nudix hydrolase" evidence="2">
    <location>
        <begin position="4"/>
        <end position="162"/>
    </location>
</feature>
<dbReference type="InterPro" id="IPR015797">
    <property type="entry name" value="NUDIX_hydrolase-like_dom_sf"/>
</dbReference>
<sequence length="171" mass="19929">MHEIDKLNVCIPIISAIIERQHDGETEILVQTRWKPENDPKYSGTLEIPAGWIDRYENVYDAVKREVLEETGLNVVEIFPNIKTKTHSPSGDGSFAFQPFCCQQQIKAGKPWIGFAFICKVEDKEPKARKEECKDIKWLKKSELKEIFEKTPEKIFTLQLGVLDYYFNYKK</sequence>
<dbReference type="PANTHER" id="PTHR43736:SF1">
    <property type="entry name" value="DIHYDRONEOPTERIN TRIPHOSPHATE DIPHOSPHATASE"/>
    <property type="match status" value="1"/>
</dbReference>
<keyword evidence="1" id="KW-0378">Hydrolase</keyword>
<dbReference type="Proteomes" id="UP000034849">
    <property type="component" value="Unassembled WGS sequence"/>
</dbReference>
<dbReference type="GO" id="GO:0016787">
    <property type="term" value="F:hydrolase activity"/>
    <property type="evidence" value="ECO:0007669"/>
    <property type="project" value="UniProtKB-KW"/>
</dbReference>
<dbReference type="InterPro" id="IPR000086">
    <property type="entry name" value="NUDIX_hydrolase_dom"/>
</dbReference>
<dbReference type="PROSITE" id="PS51462">
    <property type="entry name" value="NUDIX"/>
    <property type="match status" value="1"/>
</dbReference>
<dbReference type="PROSITE" id="PS00893">
    <property type="entry name" value="NUDIX_BOX"/>
    <property type="match status" value="1"/>
</dbReference>
<evidence type="ECO:0000313" key="4">
    <source>
        <dbReference type="Proteomes" id="UP000034849"/>
    </source>
</evidence>
<organism evidence="3 4">
    <name type="scientific">Candidatus Magasanikbacteria bacterium GW2011_GWC2_37_14</name>
    <dbReference type="NCBI Taxonomy" id="1619046"/>
    <lineage>
        <taxon>Bacteria</taxon>
        <taxon>Candidatus Magasanikiibacteriota</taxon>
    </lineage>
</organism>
<dbReference type="InterPro" id="IPR020084">
    <property type="entry name" value="NUDIX_hydrolase_CS"/>
</dbReference>
<name>A0A0G0JGR1_9BACT</name>
<dbReference type="PANTHER" id="PTHR43736">
    <property type="entry name" value="ADP-RIBOSE PYROPHOSPHATASE"/>
    <property type="match status" value="1"/>
</dbReference>